<reference evidence="2 3" key="1">
    <citation type="submission" date="2011-12" db="EMBL/GenBank/DDBJ databases">
        <title>Whole genome shotgun sequence of Gordonia effusa NBRC 100432.</title>
        <authorList>
            <person name="Yoshida I."/>
            <person name="Takarada H."/>
            <person name="Hosoyama A."/>
            <person name="Tsuchikane K."/>
            <person name="Katsumata H."/>
            <person name="Yamazaki S."/>
            <person name="Fujita N."/>
        </authorList>
    </citation>
    <scope>NUCLEOTIDE SEQUENCE [LARGE SCALE GENOMIC DNA]</scope>
    <source>
        <strain evidence="2 3">NBRC 100432</strain>
    </source>
</reference>
<dbReference type="STRING" id="1077974.GOEFS_114_00090"/>
<keyword evidence="1" id="KW-1133">Transmembrane helix</keyword>
<keyword evidence="3" id="KW-1185">Reference proteome</keyword>
<feature type="transmembrane region" description="Helical" evidence="1">
    <location>
        <begin position="124"/>
        <end position="146"/>
    </location>
</feature>
<proteinExistence type="predicted"/>
<keyword evidence="1" id="KW-0812">Transmembrane</keyword>
<evidence type="ECO:0008006" key="4">
    <source>
        <dbReference type="Google" id="ProtNLM"/>
    </source>
</evidence>
<protein>
    <recommendedName>
        <fullName evidence="4">DUF1648 domain-containing protein</fullName>
    </recommendedName>
</protein>
<evidence type="ECO:0000313" key="3">
    <source>
        <dbReference type="Proteomes" id="UP000035034"/>
    </source>
</evidence>
<keyword evidence="1" id="KW-0472">Membrane</keyword>
<evidence type="ECO:0000313" key="2">
    <source>
        <dbReference type="EMBL" id="GAB20357.1"/>
    </source>
</evidence>
<accession>H0R5K6</accession>
<feature type="transmembrane region" description="Helical" evidence="1">
    <location>
        <begin position="43"/>
        <end position="63"/>
    </location>
</feature>
<comment type="caution">
    <text evidence="2">The sequence shown here is derived from an EMBL/GenBank/DDBJ whole genome shotgun (WGS) entry which is preliminary data.</text>
</comment>
<dbReference type="Proteomes" id="UP000035034">
    <property type="component" value="Unassembled WGS sequence"/>
</dbReference>
<sequence>MFAFAVAAVVFLVTWLVVAVGGPDVMPIHYGPGGADEWGSRGSFLVMSLIGVVIAFALLAMGLNAKRIPQRVINTPHRDYWLGNEHRKQFDELMASMLAGIGALILLLSAMINIAGMWVRDQSWYFPTVLVVFVIGMIAVVGRPIATLYRAPRI</sequence>
<dbReference type="eggNOG" id="ENOG5032EXJ">
    <property type="taxonomic scope" value="Bacteria"/>
</dbReference>
<dbReference type="AlphaFoldDB" id="H0R5K6"/>
<dbReference type="EMBL" id="BAEH01000114">
    <property type="protein sequence ID" value="GAB20357.1"/>
    <property type="molecule type" value="Genomic_DNA"/>
</dbReference>
<feature type="transmembrane region" description="Helical" evidence="1">
    <location>
        <begin position="97"/>
        <end position="118"/>
    </location>
</feature>
<gene>
    <name evidence="2" type="ORF">GOEFS_114_00090</name>
</gene>
<name>H0R5K6_9ACTN</name>
<evidence type="ECO:0000256" key="1">
    <source>
        <dbReference type="SAM" id="Phobius"/>
    </source>
</evidence>
<organism evidence="2 3">
    <name type="scientific">Gordonia effusa NBRC 100432</name>
    <dbReference type="NCBI Taxonomy" id="1077974"/>
    <lineage>
        <taxon>Bacteria</taxon>
        <taxon>Bacillati</taxon>
        <taxon>Actinomycetota</taxon>
        <taxon>Actinomycetes</taxon>
        <taxon>Mycobacteriales</taxon>
        <taxon>Gordoniaceae</taxon>
        <taxon>Gordonia</taxon>
    </lineage>
</organism>